<evidence type="ECO:0000259" key="7">
    <source>
        <dbReference type="Pfam" id="PF02932"/>
    </source>
</evidence>
<keyword evidence="4 5" id="KW-0472">Membrane</keyword>
<dbReference type="InterPro" id="IPR006029">
    <property type="entry name" value="Neurotrans-gated_channel_TM"/>
</dbReference>
<dbReference type="InterPro" id="IPR006201">
    <property type="entry name" value="Neur_channel"/>
</dbReference>
<feature type="domain" description="Neurotransmitter-gated ion-channel ligand-binding" evidence="6">
    <location>
        <begin position="64"/>
        <end position="260"/>
    </location>
</feature>
<keyword evidence="5" id="KW-0406">Ion transport</keyword>
<evidence type="ECO:0000256" key="1">
    <source>
        <dbReference type="ARBA" id="ARBA00004141"/>
    </source>
</evidence>
<dbReference type="InterPro" id="IPR006202">
    <property type="entry name" value="Neur_chan_lig-bd"/>
</dbReference>
<dbReference type="PANTHER" id="PTHR18945">
    <property type="entry name" value="NEUROTRANSMITTER GATED ION CHANNEL"/>
    <property type="match status" value="1"/>
</dbReference>
<feature type="transmembrane region" description="Helical" evidence="5">
    <location>
        <begin position="6"/>
        <end position="23"/>
    </location>
</feature>
<feature type="transmembrane region" description="Helical" evidence="5">
    <location>
        <begin position="449"/>
        <end position="468"/>
    </location>
</feature>
<dbReference type="Gene3D" id="1.20.58.390">
    <property type="entry name" value="Neurotransmitter-gated ion-channel transmembrane domain"/>
    <property type="match status" value="2"/>
</dbReference>
<comment type="subcellular location">
    <subcellularLocation>
        <location evidence="1">Membrane</location>
        <topology evidence="1">Multi-pass membrane protein</topology>
    </subcellularLocation>
</comment>
<reference evidence="8 9" key="1">
    <citation type="submission" date="2022-12" db="EMBL/GenBank/DDBJ databases">
        <title>Chromosome-level genome of Tegillarca granosa.</title>
        <authorList>
            <person name="Kim J."/>
        </authorList>
    </citation>
    <scope>NUCLEOTIDE SEQUENCE [LARGE SCALE GENOMIC DNA]</scope>
    <source>
        <strain evidence="8">Teg-2019</strain>
        <tissue evidence="8">Adductor muscle</tissue>
    </source>
</reference>
<dbReference type="EMBL" id="JARBDR010000657">
    <property type="protein sequence ID" value="KAJ8308402.1"/>
    <property type="molecule type" value="Genomic_DNA"/>
</dbReference>
<feature type="transmembrane region" description="Helical" evidence="5">
    <location>
        <begin position="278"/>
        <end position="297"/>
    </location>
</feature>
<dbReference type="CDD" id="cd19051">
    <property type="entry name" value="LGIC_TM_cation"/>
    <property type="match status" value="1"/>
</dbReference>
<evidence type="ECO:0000313" key="8">
    <source>
        <dbReference type="EMBL" id="KAJ8308402.1"/>
    </source>
</evidence>
<accession>A0ABQ9EWP1</accession>
<evidence type="ECO:0000256" key="5">
    <source>
        <dbReference type="RuleBase" id="RU000687"/>
    </source>
</evidence>
<dbReference type="InterPro" id="IPR036734">
    <property type="entry name" value="Neur_chan_lig-bd_sf"/>
</dbReference>
<feature type="transmembrane region" description="Helical" evidence="5">
    <location>
        <begin position="309"/>
        <end position="331"/>
    </location>
</feature>
<keyword evidence="9" id="KW-1185">Reference proteome</keyword>
<dbReference type="InterPro" id="IPR036719">
    <property type="entry name" value="Neuro-gated_channel_TM_sf"/>
</dbReference>
<organism evidence="8 9">
    <name type="scientific">Tegillarca granosa</name>
    <name type="common">Malaysian cockle</name>
    <name type="synonym">Anadara granosa</name>
    <dbReference type="NCBI Taxonomy" id="220873"/>
    <lineage>
        <taxon>Eukaryota</taxon>
        <taxon>Metazoa</taxon>
        <taxon>Spiralia</taxon>
        <taxon>Lophotrochozoa</taxon>
        <taxon>Mollusca</taxon>
        <taxon>Bivalvia</taxon>
        <taxon>Autobranchia</taxon>
        <taxon>Pteriomorphia</taxon>
        <taxon>Arcoida</taxon>
        <taxon>Arcoidea</taxon>
        <taxon>Arcidae</taxon>
        <taxon>Tegillarca</taxon>
    </lineage>
</organism>
<evidence type="ECO:0000256" key="4">
    <source>
        <dbReference type="ARBA" id="ARBA00023136"/>
    </source>
</evidence>
<dbReference type="Pfam" id="PF02931">
    <property type="entry name" value="Neur_chan_LBD"/>
    <property type="match status" value="1"/>
</dbReference>
<dbReference type="Proteomes" id="UP001217089">
    <property type="component" value="Unassembled WGS sequence"/>
</dbReference>
<evidence type="ECO:0000313" key="9">
    <source>
        <dbReference type="Proteomes" id="UP001217089"/>
    </source>
</evidence>
<dbReference type="Gene3D" id="2.70.170.10">
    <property type="entry name" value="Neurotransmitter-gated ion-channel ligand-binding domain"/>
    <property type="match status" value="1"/>
</dbReference>
<dbReference type="SUPFAM" id="SSF90112">
    <property type="entry name" value="Neurotransmitter-gated ion-channel transmembrane pore"/>
    <property type="match status" value="1"/>
</dbReference>
<comment type="caution">
    <text evidence="8">The sequence shown here is derived from an EMBL/GenBank/DDBJ whole genome shotgun (WGS) entry which is preliminary data.</text>
</comment>
<feature type="domain" description="Neurotransmitter-gated ion-channel transmembrane" evidence="7">
    <location>
        <begin position="273"/>
        <end position="467"/>
    </location>
</feature>
<dbReference type="InterPro" id="IPR038050">
    <property type="entry name" value="Neuro_actylchol_rec"/>
</dbReference>
<dbReference type="PROSITE" id="PS00236">
    <property type="entry name" value="NEUROTR_ION_CHANNEL"/>
    <property type="match status" value="1"/>
</dbReference>
<evidence type="ECO:0000256" key="3">
    <source>
        <dbReference type="ARBA" id="ARBA00022989"/>
    </source>
</evidence>
<name>A0ABQ9EWP1_TEGGR</name>
<dbReference type="PRINTS" id="PR00252">
    <property type="entry name" value="NRIONCHANNEL"/>
</dbReference>
<gene>
    <name evidence="8" type="ORF">KUTeg_013276</name>
</gene>
<comment type="similarity">
    <text evidence="5">Belongs to the ligand-gated ion channel (TC 1.A.9) family.</text>
</comment>
<keyword evidence="5" id="KW-0407">Ion channel</keyword>
<keyword evidence="3 5" id="KW-1133">Transmembrane helix</keyword>
<keyword evidence="2 5" id="KW-0812">Transmembrane</keyword>
<evidence type="ECO:0000259" key="6">
    <source>
        <dbReference type="Pfam" id="PF02931"/>
    </source>
</evidence>
<proteinExistence type="inferred from homology"/>
<keyword evidence="5" id="KW-0813">Transport</keyword>
<dbReference type="InterPro" id="IPR018000">
    <property type="entry name" value="Neurotransmitter_ion_chnl_CS"/>
</dbReference>
<dbReference type="SUPFAM" id="SSF63712">
    <property type="entry name" value="Nicotinic receptor ligand binding domain-like"/>
    <property type="match status" value="1"/>
</dbReference>
<dbReference type="Pfam" id="PF02932">
    <property type="entry name" value="Neur_chan_memb"/>
    <property type="match status" value="1"/>
</dbReference>
<dbReference type="CDD" id="cd18989">
    <property type="entry name" value="LGIC_ECD_cation"/>
    <property type="match status" value="1"/>
</dbReference>
<evidence type="ECO:0000256" key="2">
    <source>
        <dbReference type="ARBA" id="ARBA00022692"/>
    </source>
</evidence>
<protein>
    <submittedName>
        <fullName evidence="8">Uncharacterized protein</fullName>
    </submittedName>
</protein>
<sequence>MYFTNFSLLLTVISVDLYLILCLKKIIYKTEMKGCLLVLILVFVLLIQNGRSASVNDSISLRTQLFTINLYDKLVRPSSNQSVPLEVSVNMTLVGLSGLDEVTQELTTTAYLVISWTDELLTWTPSNYGDISYLYVSQSDIWKPDITLQNGFTEIKELGSSFILAKVENNGKVTWKPYVVFETKCDVYMRYFPFDDQICPIKFVLWTSTSSDVILQTSVENGITLENLDSNGQWYISSVIGSNNDEKTEITFYVNLSRKPLFFLITILVPVPDSGEKIGYSITVFLAFAVYLTIVTSSFPKSSDSVSILASYITIQLVVGTCTVMVTTFQLRINFWETKQKKVPKWLQCFTRFSLIQFCKNKKFSCNDKQTSVRPGDKDSVLKSVEVEPMSKKTNSKYKNRNISFQSTVKNVMEKGETTKNTVNTDEIVEADKQKPEVTWKDVTSAMDFYLFWFFILFIVLSTLSVFLSGTAK</sequence>